<name>A0AA97F666_9SPHN</name>
<dbReference type="KEGG" id="acoa:RB602_12625"/>
<organism evidence="3 4">
    <name type="scientific">Alterisphingorhabdus coralli</name>
    <dbReference type="NCBI Taxonomy" id="3071408"/>
    <lineage>
        <taxon>Bacteria</taxon>
        <taxon>Pseudomonadati</taxon>
        <taxon>Pseudomonadota</taxon>
        <taxon>Alphaproteobacteria</taxon>
        <taxon>Sphingomonadales</taxon>
        <taxon>Sphingomonadaceae</taxon>
        <taxon>Alterisphingorhabdus (ex Yan et al. 2024)</taxon>
    </lineage>
</organism>
<evidence type="ECO:0000259" key="2">
    <source>
        <dbReference type="PROSITE" id="PS50883"/>
    </source>
</evidence>
<dbReference type="GO" id="GO:0071111">
    <property type="term" value="F:cyclic-guanylate-specific phosphodiesterase activity"/>
    <property type="evidence" value="ECO:0007669"/>
    <property type="project" value="InterPro"/>
</dbReference>
<dbReference type="AlphaFoldDB" id="A0AA97F666"/>
<evidence type="ECO:0000256" key="1">
    <source>
        <dbReference type="SAM" id="Phobius"/>
    </source>
</evidence>
<dbReference type="InterPro" id="IPR035919">
    <property type="entry name" value="EAL_sf"/>
</dbReference>
<dbReference type="Pfam" id="PF05226">
    <property type="entry name" value="CHASE2"/>
    <property type="match status" value="1"/>
</dbReference>
<feature type="domain" description="EAL" evidence="2">
    <location>
        <begin position="520"/>
        <end position="773"/>
    </location>
</feature>
<dbReference type="RefSeq" id="WP_317080943.1">
    <property type="nucleotide sequence ID" value="NZ_CP136594.1"/>
</dbReference>
<dbReference type="PROSITE" id="PS50883">
    <property type="entry name" value="EAL"/>
    <property type="match status" value="1"/>
</dbReference>
<reference evidence="3 4" key="1">
    <citation type="submission" date="2023-10" db="EMBL/GenBank/DDBJ databases">
        <title>Complete genome sequence of a Sphingomonadaceae bacterium.</title>
        <authorList>
            <person name="Yan C."/>
        </authorList>
    </citation>
    <scope>NUCLEOTIDE SEQUENCE [LARGE SCALE GENOMIC DNA]</scope>
    <source>
        <strain evidence="3 4">SCSIO 66989</strain>
    </source>
</reference>
<protein>
    <submittedName>
        <fullName evidence="3">EAL domain-containing protein</fullName>
    </submittedName>
</protein>
<dbReference type="CDD" id="cd01948">
    <property type="entry name" value="EAL"/>
    <property type="match status" value="1"/>
</dbReference>
<dbReference type="InterPro" id="IPR007890">
    <property type="entry name" value="CHASE2"/>
</dbReference>
<dbReference type="SMART" id="SM01080">
    <property type="entry name" value="CHASE2"/>
    <property type="match status" value="1"/>
</dbReference>
<accession>A0AA97F666</accession>
<dbReference type="Pfam" id="PF00563">
    <property type="entry name" value="EAL"/>
    <property type="match status" value="1"/>
</dbReference>
<dbReference type="SMART" id="SM00052">
    <property type="entry name" value="EAL"/>
    <property type="match status" value="1"/>
</dbReference>
<dbReference type="PANTHER" id="PTHR33121">
    <property type="entry name" value="CYCLIC DI-GMP PHOSPHODIESTERASE PDEF"/>
    <property type="match status" value="1"/>
</dbReference>
<dbReference type="InterPro" id="IPR050706">
    <property type="entry name" value="Cyclic-di-GMP_PDE-like"/>
</dbReference>
<dbReference type="Gene3D" id="3.30.70.270">
    <property type="match status" value="1"/>
</dbReference>
<dbReference type="SUPFAM" id="SSF141868">
    <property type="entry name" value="EAL domain-like"/>
    <property type="match status" value="1"/>
</dbReference>
<dbReference type="PANTHER" id="PTHR33121:SF70">
    <property type="entry name" value="SIGNALING PROTEIN YKOW"/>
    <property type="match status" value="1"/>
</dbReference>
<dbReference type="InterPro" id="IPR001633">
    <property type="entry name" value="EAL_dom"/>
</dbReference>
<dbReference type="InterPro" id="IPR043128">
    <property type="entry name" value="Rev_trsase/Diguanyl_cyclase"/>
</dbReference>
<dbReference type="Gene3D" id="3.20.20.450">
    <property type="entry name" value="EAL domain"/>
    <property type="match status" value="1"/>
</dbReference>
<sequence length="780" mass="85050">MRFNAQSILLSDGYTLRIIASAIAVLLSILLVMASGGSALDRTVDSVRNMLSSKNASDDLVIVEIDANSLQKIGRWPWPRDIYAELIEQLSQQGARQIAFDVDFSAASEPQSDQQLASAIANSDANIVLATFRQKQGANVSAHIENLPLQILRENALLASVNVHPNEAGQVEHYGYGELTGGTVRPALGALIAESNGEIGKDFRIDQAIDMASFDSVSVIDVLEGKTDKALIEDRTVLVGATAIELGDHYASPGYGVIPGVYIHALASETLKNGSDMPQVSGWLTFLATALVLAILLFRKSRRTRVRDAALVPITLVIALIVTHFAAYFSALAYVPIGNALLLCFSYVFVRMVQTAISNMQQARHHDGLTGLPNAQNLEISEQQHHIAALHIANYSDLTADCSQQELKALLCAMAERLSLLADQGRIYRTGDDQLAWIVPEDNLPNLSDYFETVSAFFLQPVQTGQRKLRVKAVCGYHNGEDIGWVRLLAGANVAATKAMELGYRWLAYSSDLNAIVHEKLQILNDLDQAIAEGQIWVAYQPKMDVRTRHIASAEALARWHHPELGTIGPDRFIPLLEQEGRIADLTLHILKSALVDIANWSLQGHDINCSINVSVALLGDNRFISDALEAISRSTVDNALLTFEITETASIQDLEAAARVLSDLRAQGIKISIDDYGTGQSSLTYLRDFPADEIKIDQTFVRAIIANEADRVMVGSTIAMAHKMHFKVVAEGVEDEDTLTLLSSYGCDVVQGWHIGKPIDANAFGQAFLSCSQFIRASA</sequence>
<proteinExistence type="predicted"/>
<keyword evidence="4" id="KW-1185">Reference proteome</keyword>
<keyword evidence="1" id="KW-1133">Transmembrane helix</keyword>
<gene>
    <name evidence="3" type="ORF">RB602_12625</name>
</gene>
<feature type="transmembrane region" description="Helical" evidence="1">
    <location>
        <begin position="280"/>
        <end position="298"/>
    </location>
</feature>
<evidence type="ECO:0000313" key="4">
    <source>
        <dbReference type="Proteomes" id="UP001302429"/>
    </source>
</evidence>
<keyword evidence="1" id="KW-0812">Transmembrane</keyword>
<dbReference type="EMBL" id="CP136594">
    <property type="protein sequence ID" value="WOE74683.1"/>
    <property type="molecule type" value="Genomic_DNA"/>
</dbReference>
<keyword evidence="1" id="KW-0472">Membrane</keyword>
<feature type="transmembrane region" description="Helical" evidence="1">
    <location>
        <begin position="310"/>
        <end position="327"/>
    </location>
</feature>
<evidence type="ECO:0000313" key="3">
    <source>
        <dbReference type="EMBL" id="WOE74683.1"/>
    </source>
</evidence>
<dbReference type="Proteomes" id="UP001302429">
    <property type="component" value="Chromosome"/>
</dbReference>